<gene>
    <name evidence="1" type="ORF">ESZ48_17220</name>
</gene>
<dbReference type="PANTHER" id="PTHR38471:SF2">
    <property type="entry name" value="FOUR HELIX BUNDLE PROTEIN"/>
    <property type="match status" value="1"/>
</dbReference>
<dbReference type="Pfam" id="PF05635">
    <property type="entry name" value="23S_rRNA_IVP"/>
    <property type="match status" value="1"/>
</dbReference>
<dbReference type="SUPFAM" id="SSF158446">
    <property type="entry name" value="IVS-encoded protein-like"/>
    <property type="match status" value="1"/>
</dbReference>
<evidence type="ECO:0000313" key="2">
    <source>
        <dbReference type="Proteomes" id="UP000289792"/>
    </source>
</evidence>
<dbReference type="Proteomes" id="UP000289792">
    <property type="component" value="Unassembled WGS sequence"/>
</dbReference>
<dbReference type="CDD" id="cd16377">
    <property type="entry name" value="23S_rRNA_IVP_like"/>
    <property type="match status" value="1"/>
</dbReference>
<proteinExistence type="predicted"/>
<keyword evidence="2" id="KW-1185">Reference proteome</keyword>
<protein>
    <submittedName>
        <fullName evidence="1">Four helix bundle protein</fullName>
    </submittedName>
</protein>
<sequence length="129" mass="14921">MKSEFHFKFEDLQVYQKAMDFGEVVDAIVKKFPAYELYALSSQFRRAADSIALNIAEGYPGSDAQFVKHINYAIYSANECVSCSTKAKRRQYIDFDEDEENRKLISELTKMMSSLRNKILERNAKITNP</sequence>
<comment type="caution">
    <text evidence="1">The sequence shown here is derived from an EMBL/GenBank/DDBJ whole genome shotgun (WGS) entry which is preliminary data.</text>
</comment>
<organism evidence="1 2">
    <name type="scientific">Gelidibacter gilvus</name>
    <dbReference type="NCBI Taxonomy" id="59602"/>
    <lineage>
        <taxon>Bacteria</taxon>
        <taxon>Pseudomonadati</taxon>
        <taxon>Bacteroidota</taxon>
        <taxon>Flavobacteriia</taxon>
        <taxon>Flavobacteriales</taxon>
        <taxon>Flavobacteriaceae</taxon>
        <taxon>Gelidibacter</taxon>
    </lineage>
</organism>
<dbReference type="NCBIfam" id="TIGR02436">
    <property type="entry name" value="four helix bundle protein"/>
    <property type="match status" value="1"/>
</dbReference>
<dbReference type="InterPro" id="IPR012657">
    <property type="entry name" value="23S_rRNA-intervening_sequence"/>
</dbReference>
<accession>A0A4Q0XC63</accession>
<dbReference type="RefSeq" id="WP_129018745.1">
    <property type="nucleotide sequence ID" value="NZ_SDDZ01000016.1"/>
</dbReference>
<dbReference type="EMBL" id="SDDZ01000016">
    <property type="protein sequence ID" value="RXJ44553.1"/>
    <property type="molecule type" value="Genomic_DNA"/>
</dbReference>
<evidence type="ECO:0000313" key="1">
    <source>
        <dbReference type="EMBL" id="RXJ44553.1"/>
    </source>
</evidence>
<dbReference type="InterPro" id="IPR036583">
    <property type="entry name" value="23S_rRNA_IVS_sf"/>
</dbReference>
<dbReference type="PANTHER" id="PTHR38471">
    <property type="entry name" value="FOUR HELIX BUNDLE PROTEIN"/>
    <property type="match status" value="1"/>
</dbReference>
<dbReference type="Gene3D" id="1.20.1440.60">
    <property type="entry name" value="23S rRNA-intervening sequence"/>
    <property type="match status" value="1"/>
</dbReference>
<name>A0A4Q0XC63_9FLAO</name>
<dbReference type="OrthoDB" id="9811959at2"/>
<reference evidence="1 2" key="1">
    <citation type="submission" date="2019-01" db="EMBL/GenBank/DDBJ databases">
        <title>Genome sequence of the Antarctic species Gelidibacter gilvus ACAM 158(T).</title>
        <authorList>
            <person name="Bowman J.P."/>
        </authorList>
    </citation>
    <scope>NUCLEOTIDE SEQUENCE [LARGE SCALE GENOMIC DNA]</scope>
    <source>
        <strain evidence="1 2">IC158</strain>
    </source>
</reference>
<dbReference type="AlphaFoldDB" id="A0A4Q0XC63"/>